<proteinExistence type="predicted"/>
<protein>
    <submittedName>
        <fullName evidence="4">GNAT family N-acetyltransferase</fullName>
    </submittedName>
</protein>
<dbReference type="InterPro" id="IPR016181">
    <property type="entry name" value="Acyl_CoA_acyltransferase"/>
</dbReference>
<name>A0ABY4XBR4_9SPHN</name>
<dbReference type="InterPro" id="IPR051016">
    <property type="entry name" value="Diverse_Substrate_AcTransf"/>
</dbReference>
<evidence type="ECO:0000256" key="2">
    <source>
        <dbReference type="ARBA" id="ARBA00023315"/>
    </source>
</evidence>
<dbReference type="EMBL" id="CP084930">
    <property type="protein sequence ID" value="USI74156.1"/>
    <property type="molecule type" value="Genomic_DNA"/>
</dbReference>
<sequence>MSVHVRRAAPEDVPALLGLVRALAAYERAPDAVEADAAALDRALFGATAHAHALVAERHGRVVGMAIWFLSFSTWTGRPGLYLEDLFVEPEARGLGLGRALFAALAREAVARGCARMDWAVLDWNRPAMDFYERLGAAPKAEWQGWRLEGAALRACAADGGAAA</sequence>
<dbReference type="RefSeq" id="WP_252167961.1">
    <property type="nucleotide sequence ID" value="NZ_CP084930.1"/>
</dbReference>
<dbReference type="Gene3D" id="3.40.630.30">
    <property type="match status" value="1"/>
</dbReference>
<dbReference type="Proteomes" id="UP001056937">
    <property type="component" value="Chromosome 1"/>
</dbReference>
<evidence type="ECO:0000259" key="3">
    <source>
        <dbReference type="PROSITE" id="PS51186"/>
    </source>
</evidence>
<dbReference type="InterPro" id="IPR000182">
    <property type="entry name" value="GNAT_dom"/>
</dbReference>
<dbReference type="PANTHER" id="PTHR10545:SF29">
    <property type="entry name" value="GH14572P-RELATED"/>
    <property type="match status" value="1"/>
</dbReference>
<dbReference type="SUPFAM" id="SSF55729">
    <property type="entry name" value="Acyl-CoA N-acyltransferases (Nat)"/>
    <property type="match status" value="1"/>
</dbReference>
<evidence type="ECO:0000256" key="1">
    <source>
        <dbReference type="ARBA" id="ARBA00022679"/>
    </source>
</evidence>
<keyword evidence="5" id="KW-1185">Reference proteome</keyword>
<dbReference type="PROSITE" id="PS51186">
    <property type="entry name" value="GNAT"/>
    <property type="match status" value="1"/>
</dbReference>
<reference evidence="4" key="1">
    <citation type="journal article" date="2022" name="Toxins">
        <title>Genomic Analysis of Sphingopyxis sp. USTB-05 for Biodegrading Cyanobacterial Hepatotoxins.</title>
        <authorList>
            <person name="Liu C."/>
            <person name="Xu Q."/>
            <person name="Zhao Z."/>
            <person name="Zhang H."/>
            <person name="Liu X."/>
            <person name="Yin C."/>
            <person name="Liu Y."/>
            <person name="Yan H."/>
        </authorList>
    </citation>
    <scope>NUCLEOTIDE SEQUENCE</scope>
    <source>
        <strain evidence="4">NBD5</strain>
    </source>
</reference>
<feature type="domain" description="N-acetyltransferase" evidence="3">
    <location>
        <begin position="3"/>
        <end position="159"/>
    </location>
</feature>
<keyword evidence="2" id="KW-0012">Acyltransferase</keyword>
<dbReference type="Pfam" id="PF00583">
    <property type="entry name" value="Acetyltransf_1"/>
    <property type="match status" value="1"/>
</dbReference>
<gene>
    <name evidence="4" type="ORF">LHA26_06800</name>
</gene>
<evidence type="ECO:0000313" key="4">
    <source>
        <dbReference type="EMBL" id="USI74156.1"/>
    </source>
</evidence>
<dbReference type="CDD" id="cd04301">
    <property type="entry name" value="NAT_SF"/>
    <property type="match status" value="1"/>
</dbReference>
<accession>A0ABY4XBR4</accession>
<evidence type="ECO:0000313" key="5">
    <source>
        <dbReference type="Proteomes" id="UP001056937"/>
    </source>
</evidence>
<organism evidence="4 5">
    <name type="scientific">Sphingomonas morindae</name>
    <dbReference type="NCBI Taxonomy" id="1541170"/>
    <lineage>
        <taxon>Bacteria</taxon>
        <taxon>Pseudomonadati</taxon>
        <taxon>Pseudomonadota</taxon>
        <taxon>Alphaproteobacteria</taxon>
        <taxon>Sphingomonadales</taxon>
        <taxon>Sphingomonadaceae</taxon>
        <taxon>Sphingomonas</taxon>
    </lineage>
</organism>
<dbReference type="PANTHER" id="PTHR10545">
    <property type="entry name" value="DIAMINE N-ACETYLTRANSFERASE"/>
    <property type="match status" value="1"/>
</dbReference>
<keyword evidence="1" id="KW-0808">Transferase</keyword>